<accession>A0A1E3XDC6</accession>
<dbReference type="AlphaFoldDB" id="A0A1E3XDC6"/>
<evidence type="ECO:0000256" key="1">
    <source>
        <dbReference type="ARBA" id="ARBA00003788"/>
    </source>
</evidence>
<comment type="similarity">
    <text evidence="4">Belongs to the GcvP family. N-terminal subunit subfamily.</text>
</comment>
<dbReference type="PANTHER" id="PTHR42806">
    <property type="entry name" value="GLYCINE CLEAVAGE SYSTEM P-PROTEIN"/>
    <property type="match status" value="1"/>
</dbReference>
<comment type="catalytic activity">
    <reaction evidence="3 4">
        <text>N(6)-[(R)-lipoyl]-L-lysyl-[glycine-cleavage complex H protein] + glycine + H(+) = N(6)-[(R)-S(8)-aminomethyldihydrolipoyl]-L-lysyl-[glycine-cleavage complex H protein] + CO2</text>
        <dbReference type="Rhea" id="RHEA:24304"/>
        <dbReference type="Rhea" id="RHEA-COMP:10494"/>
        <dbReference type="Rhea" id="RHEA-COMP:10495"/>
        <dbReference type="ChEBI" id="CHEBI:15378"/>
        <dbReference type="ChEBI" id="CHEBI:16526"/>
        <dbReference type="ChEBI" id="CHEBI:57305"/>
        <dbReference type="ChEBI" id="CHEBI:83099"/>
        <dbReference type="ChEBI" id="CHEBI:83143"/>
        <dbReference type="EC" id="1.4.4.2"/>
    </reaction>
</comment>
<dbReference type="InterPro" id="IPR023010">
    <property type="entry name" value="GcvPA"/>
</dbReference>
<dbReference type="CDD" id="cd00613">
    <property type="entry name" value="GDC-P"/>
    <property type="match status" value="1"/>
</dbReference>
<dbReference type="GO" id="GO:0009116">
    <property type="term" value="P:nucleoside metabolic process"/>
    <property type="evidence" value="ECO:0007669"/>
    <property type="project" value="InterPro"/>
</dbReference>
<dbReference type="PIRSF" id="PIRSF006815">
    <property type="entry name" value="GcvPA"/>
    <property type="match status" value="1"/>
</dbReference>
<evidence type="ECO:0000313" key="7">
    <source>
        <dbReference type="Proteomes" id="UP000094056"/>
    </source>
</evidence>
<dbReference type="Pfam" id="PF02347">
    <property type="entry name" value="GDC-P"/>
    <property type="match status" value="1"/>
</dbReference>
<dbReference type="NCBIfam" id="NF001696">
    <property type="entry name" value="PRK00451.1"/>
    <property type="match status" value="1"/>
</dbReference>
<dbReference type="GO" id="GO:0004375">
    <property type="term" value="F:glycine dehydrogenase (decarboxylating) activity"/>
    <property type="evidence" value="ECO:0007669"/>
    <property type="project" value="UniProtKB-EC"/>
</dbReference>
<evidence type="ECO:0000256" key="2">
    <source>
        <dbReference type="ARBA" id="ARBA00023002"/>
    </source>
</evidence>
<dbReference type="EMBL" id="MAYW01000023">
    <property type="protein sequence ID" value="ODS33641.1"/>
    <property type="molecule type" value="Genomic_DNA"/>
</dbReference>
<keyword evidence="2 4" id="KW-0560">Oxidoreductase</keyword>
<evidence type="ECO:0000256" key="3">
    <source>
        <dbReference type="ARBA" id="ARBA00049026"/>
    </source>
</evidence>
<dbReference type="PANTHER" id="PTHR42806:SF1">
    <property type="entry name" value="GLYCINE DEHYDROGENASE (DECARBOXYLATING)"/>
    <property type="match status" value="1"/>
</dbReference>
<dbReference type="Gene3D" id="3.40.640.10">
    <property type="entry name" value="Type I PLP-dependent aspartate aminotransferase-like (Major domain)"/>
    <property type="match status" value="1"/>
</dbReference>
<evidence type="ECO:0000259" key="5">
    <source>
        <dbReference type="Pfam" id="PF02347"/>
    </source>
</evidence>
<name>A0A1E3XDC6_9BACT</name>
<proteinExistence type="inferred from homology"/>
<dbReference type="InterPro" id="IPR015422">
    <property type="entry name" value="PyrdxlP-dep_Trfase_small"/>
</dbReference>
<comment type="function">
    <text evidence="1 4">The glycine cleavage system catalyzes the degradation of glycine. The P protein binds the alpha-amino group of glycine through its pyridoxal phosphate cofactor; CO(2) is released and the remaining methylamine moiety is then transferred to the lipoamide cofactor of the H protein.</text>
</comment>
<dbReference type="EC" id="1.4.4.2" evidence="4"/>
<dbReference type="InterPro" id="IPR015421">
    <property type="entry name" value="PyrdxlP-dep_Trfase_major"/>
</dbReference>
<dbReference type="Proteomes" id="UP000094056">
    <property type="component" value="Unassembled WGS sequence"/>
</dbReference>
<organism evidence="6 7">
    <name type="scientific">Candidatus Scalindua rubra</name>
    <dbReference type="NCBI Taxonomy" id="1872076"/>
    <lineage>
        <taxon>Bacteria</taxon>
        <taxon>Pseudomonadati</taxon>
        <taxon>Planctomycetota</taxon>
        <taxon>Candidatus Brocadiia</taxon>
        <taxon>Candidatus Brocadiales</taxon>
        <taxon>Candidatus Scalinduaceae</taxon>
        <taxon>Candidatus Scalindua</taxon>
    </lineage>
</organism>
<comment type="caution">
    <text evidence="6">The sequence shown here is derived from an EMBL/GenBank/DDBJ whole genome shotgun (WGS) entry which is preliminary data.</text>
</comment>
<dbReference type="Gene3D" id="3.90.1150.10">
    <property type="entry name" value="Aspartate Aminotransferase, domain 1"/>
    <property type="match status" value="1"/>
</dbReference>
<sequence length="451" mass="50184">MPNKINYTPNTESDIKIMLKEIGVKSVDDLLEDIPKELLCKPINIPDGMSEMELRHSLKSLSDKNSNLNKYTSYLGAGAYEHFIPSVVDHLSSRGEFYTCYTPYQPEVSQGTLQGIYEFQSMMCELLAMDVANASMYDGASSLAEAAVLALRYKQKEKVIVSKTVHPEYREVLSTYLQGLDVKLIELEMDNGITSVTDLESKIDKNTACVLIQTPNFFGCLEDTEELAEITHKNEALFVACVNPMALGIIKPPGEYNADIAVGDIQGLGNYVYYGGPHAGFFATSKELMRKMPGRLAGATTDSKGRRAFVLTLQAREQHIRRGKATSNICTNQQLLALRTCIYLSTLGKAGIIEVGELNVYKSHYTITKLCELEWIEPLFNKPFFNEFAIKISGDCKIKDINKRLFEAGIIGGLDISSLYPDTQNAMLLCVTETKTKKDIDKLVLNISNII</sequence>
<protein>
    <recommendedName>
        <fullName evidence="4">Probable glycine dehydrogenase (decarboxylating) subunit 1</fullName>
        <ecNumber evidence="4">1.4.4.2</ecNumber>
    </recommendedName>
    <alternativeName>
        <fullName evidence="4">Glycine cleavage system P-protein subunit 1</fullName>
    </alternativeName>
    <alternativeName>
        <fullName evidence="4">Glycine decarboxylase subunit 1</fullName>
    </alternativeName>
    <alternativeName>
        <fullName evidence="4">Glycine dehydrogenase (aminomethyl-transferring) subunit 1</fullName>
    </alternativeName>
</protein>
<dbReference type="SUPFAM" id="SSF53383">
    <property type="entry name" value="PLP-dependent transferases"/>
    <property type="match status" value="1"/>
</dbReference>
<dbReference type="InterPro" id="IPR015424">
    <property type="entry name" value="PyrdxlP-dep_Trfase"/>
</dbReference>
<reference evidence="6 7" key="1">
    <citation type="submission" date="2016-07" db="EMBL/GenBank/DDBJ databases">
        <title>Draft genome of Scalindua rubra, obtained from a brine-seawater interface in the Red Sea, sheds light on salt adaptation in anammox bacteria.</title>
        <authorList>
            <person name="Speth D.R."/>
            <person name="Lagkouvardos I."/>
            <person name="Wang Y."/>
            <person name="Qian P.-Y."/>
            <person name="Dutilh B.E."/>
            <person name="Jetten M.S."/>
        </authorList>
    </citation>
    <scope>NUCLEOTIDE SEQUENCE [LARGE SCALE GENOMIC DNA]</scope>
    <source>
        <strain evidence="6">BSI-1</strain>
    </source>
</reference>
<comment type="subunit">
    <text evidence="4">The glycine cleavage system is composed of four proteins: P, T, L and H. In this organism, the P 'protein' is a heterodimer of two subunits.</text>
</comment>
<evidence type="ECO:0000256" key="4">
    <source>
        <dbReference type="HAMAP-Rule" id="MF_00712"/>
    </source>
</evidence>
<gene>
    <name evidence="4" type="primary">gcvPA</name>
    <name evidence="6" type="ORF">SCARUB_01242</name>
</gene>
<dbReference type="PATRIC" id="fig|1872076.5.peg.1428"/>
<dbReference type="GO" id="GO:0019464">
    <property type="term" value="P:glycine decarboxylation via glycine cleavage system"/>
    <property type="evidence" value="ECO:0007669"/>
    <property type="project" value="UniProtKB-UniRule"/>
</dbReference>
<dbReference type="InterPro" id="IPR049315">
    <property type="entry name" value="GDC-P_N"/>
</dbReference>
<dbReference type="HAMAP" id="MF_00712">
    <property type="entry name" value="GcvPA"/>
    <property type="match status" value="1"/>
</dbReference>
<evidence type="ECO:0000313" key="6">
    <source>
        <dbReference type="EMBL" id="ODS33641.1"/>
    </source>
</evidence>
<feature type="domain" description="Glycine cleavage system P-protein N-terminal" evidence="5">
    <location>
        <begin position="7"/>
        <end position="444"/>
    </location>
</feature>
<dbReference type="InterPro" id="IPR020581">
    <property type="entry name" value="GDC_P"/>
</dbReference>